<evidence type="ECO:0000259" key="1">
    <source>
        <dbReference type="Pfam" id="PF00534"/>
    </source>
</evidence>
<dbReference type="PANTHER" id="PTHR45947:SF3">
    <property type="entry name" value="SULFOQUINOVOSYL TRANSFERASE SQD2"/>
    <property type="match status" value="1"/>
</dbReference>
<dbReference type="InterPro" id="IPR001296">
    <property type="entry name" value="Glyco_trans_1"/>
</dbReference>
<dbReference type="InterPro" id="IPR028098">
    <property type="entry name" value="Glyco_trans_4-like_N"/>
</dbReference>
<dbReference type="Pfam" id="PF00534">
    <property type="entry name" value="Glycos_transf_1"/>
    <property type="match status" value="1"/>
</dbReference>
<name>A0A6N3BRG6_CLOBU</name>
<dbReference type="SUPFAM" id="SSF53756">
    <property type="entry name" value="UDP-Glycosyltransferase/glycogen phosphorylase"/>
    <property type="match status" value="1"/>
</dbReference>
<accession>A0A6N3BRG6</accession>
<feature type="domain" description="Glycosyltransferase subfamily 4-like N-terminal" evidence="2">
    <location>
        <begin position="15"/>
        <end position="125"/>
    </location>
</feature>
<dbReference type="PANTHER" id="PTHR45947">
    <property type="entry name" value="SULFOQUINOVOSYL TRANSFERASE SQD2"/>
    <property type="match status" value="1"/>
</dbReference>
<dbReference type="AlphaFoldDB" id="A0A6N3BRG6"/>
<sequence length="377" mass="43791">MKKILFAASTLSHIENFHIPYLKYFKENGFEVHILGKENNKSPIPYVDKIIPIDFEKNMFSIKNFSNAFKISRLVKKENYSLISTHTILASFFTRLGVMISLKKHPLIINTVHGYLFDENSNFIKKGIMILAEKFVRPVTDTILVMNSSDYSIAKKYKLYKKNLYSINGMGINSSKFPFCTTQNKKYFREKYNISENDFILVYVAEFSKRKNQKFLIDSIKKLVNEGYSNIKLYLLGDGTLLEEMNKYSESLAIKNNIVFKGYIREVCDYYNISDVCVSSSRIEGLPFNIMEAMSTGLPVIASKIKGHVDLVNHSSNGFLYDFNDIYSFCNYVKELYNNLDLLHRMGNNSYELSKNYTLEFVYPEITNIMINEYINI</sequence>
<dbReference type="EC" id="2.4.-.-" evidence="3"/>
<proteinExistence type="predicted"/>
<dbReference type="Pfam" id="PF13477">
    <property type="entry name" value="Glyco_trans_4_2"/>
    <property type="match status" value="1"/>
</dbReference>
<keyword evidence="3" id="KW-0808">Transferase</keyword>
<feature type="domain" description="Glycosyl transferase family 1" evidence="1">
    <location>
        <begin position="187"/>
        <end position="352"/>
    </location>
</feature>
<gene>
    <name evidence="3" type="primary">epsD</name>
    <name evidence="3" type="ORF">CBLFYP62_01366</name>
</gene>
<evidence type="ECO:0000259" key="2">
    <source>
        <dbReference type="Pfam" id="PF13477"/>
    </source>
</evidence>
<dbReference type="Gene3D" id="3.40.50.2000">
    <property type="entry name" value="Glycogen Phosphorylase B"/>
    <property type="match status" value="2"/>
</dbReference>
<reference evidence="3" key="1">
    <citation type="submission" date="2019-11" db="EMBL/GenBank/DDBJ databases">
        <authorList>
            <person name="Feng L."/>
        </authorList>
    </citation>
    <scope>NUCLEOTIDE SEQUENCE</scope>
    <source>
        <strain evidence="3">CButyricumLFYP62</strain>
    </source>
</reference>
<organism evidence="3">
    <name type="scientific">Clostridium butyricum</name>
    <dbReference type="NCBI Taxonomy" id="1492"/>
    <lineage>
        <taxon>Bacteria</taxon>
        <taxon>Bacillati</taxon>
        <taxon>Bacillota</taxon>
        <taxon>Clostridia</taxon>
        <taxon>Eubacteriales</taxon>
        <taxon>Clostridiaceae</taxon>
        <taxon>Clostridium</taxon>
    </lineage>
</organism>
<dbReference type="InterPro" id="IPR050194">
    <property type="entry name" value="Glycosyltransferase_grp1"/>
</dbReference>
<dbReference type="EMBL" id="CACRTU010000013">
    <property type="protein sequence ID" value="VYU06532.1"/>
    <property type="molecule type" value="Genomic_DNA"/>
</dbReference>
<dbReference type="RefSeq" id="WP_156736574.1">
    <property type="nucleotide sequence ID" value="NZ_CACRTU010000013.1"/>
</dbReference>
<keyword evidence="3" id="KW-0328">Glycosyltransferase</keyword>
<evidence type="ECO:0000313" key="3">
    <source>
        <dbReference type="EMBL" id="VYU06532.1"/>
    </source>
</evidence>
<protein>
    <submittedName>
        <fullName evidence="3">Glycosyltransferase EpsD</fullName>
        <ecNumber evidence="3">2.4.-.-</ecNumber>
    </submittedName>
</protein>
<dbReference type="GO" id="GO:0016757">
    <property type="term" value="F:glycosyltransferase activity"/>
    <property type="evidence" value="ECO:0007669"/>
    <property type="project" value="UniProtKB-KW"/>
</dbReference>